<dbReference type="Proteomes" id="UP000236664">
    <property type="component" value="Unassembled WGS sequence"/>
</dbReference>
<reference evidence="2 3" key="1">
    <citation type="submission" date="2017-06" db="EMBL/GenBank/DDBJ databases">
        <title>Genome of Fusarium nygamai isolate CS10214.</title>
        <authorList>
            <person name="Gardiner D.M."/>
            <person name="Obanor F."/>
            <person name="Kazan K."/>
        </authorList>
    </citation>
    <scope>NUCLEOTIDE SEQUENCE [LARGE SCALE GENOMIC DNA]</scope>
    <source>
        <strain evidence="2 3">CS10214</strain>
    </source>
</reference>
<keyword evidence="3" id="KW-1185">Reference proteome</keyword>
<accession>A0A2K0WCH5</accession>
<comment type="caution">
    <text evidence="2">The sequence shown here is derived from an EMBL/GenBank/DDBJ whole genome shotgun (WGS) entry which is preliminary data.</text>
</comment>
<name>A0A2K0WCH5_GIBNY</name>
<evidence type="ECO:0000313" key="3">
    <source>
        <dbReference type="Proteomes" id="UP000236664"/>
    </source>
</evidence>
<dbReference type="EMBL" id="MTQA01000087">
    <property type="protein sequence ID" value="PNP79962.1"/>
    <property type="molecule type" value="Genomic_DNA"/>
</dbReference>
<evidence type="ECO:0000313" key="2">
    <source>
        <dbReference type="EMBL" id="PNP79962.1"/>
    </source>
</evidence>
<sequence>MPPQMYPLEPKHPEYRKRKDRPDGILQGYD</sequence>
<protein>
    <submittedName>
        <fullName evidence="2">Uncharacterized protein</fullName>
    </submittedName>
</protein>
<evidence type="ECO:0000256" key="1">
    <source>
        <dbReference type="SAM" id="MobiDB-lite"/>
    </source>
</evidence>
<gene>
    <name evidence="2" type="ORF">FNYG_06659</name>
</gene>
<dbReference type="AlphaFoldDB" id="A0A2K0WCH5"/>
<feature type="region of interest" description="Disordered" evidence="1">
    <location>
        <begin position="1"/>
        <end position="30"/>
    </location>
</feature>
<organism evidence="2 3">
    <name type="scientific">Gibberella nygamai</name>
    <name type="common">Bean root rot disease fungus</name>
    <name type="synonym">Fusarium nygamai</name>
    <dbReference type="NCBI Taxonomy" id="42673"/>
    <lineage>
        <taxon>Eukaryota</taxon>
        <taxon>Fungi</taxon>
        <taxon>Dikarya</taxon>
        <taxon>Ascomycota</taxon>
        <taxon>Pezizomycotina</taxon>
        <taxon>Sordariomycetes</taxon>
        <taxon>Hypocreomycetidae</taxon>
        <taxon>Hypocreales</taxon>
        <taxon>Nectriaceae</taxon>
        <taxon>Fusarium</taxon>
        <taxon>Fusarium fujikuroi species complex</taxon>
    </lineage>
</organism>
<proteinExistence type="predicted"/>